<dbReference type="SUPFAM" id="SSF56317">
    <property type="entry name" value="Carbon-nitrogen hydrolase"/>
    <property type="match status" value="1"/>
</dbReference>
<keyword evidence="3" id="KW-0378">Hydrolase</keyword>
<evidence type="ECO:0000313" key="3">
    <source>
        <dbReference type="EMBL" id="TXL61332.1"/>
    </source>
</evidence>
<dbReference type="PROSITE" id="PS01227">
    <property type="entry name" value="UPF0012"/>
    <property type="match status" value="1"/>
</dbReference>
<reference evidence="3 4" key="1">
    <citation type="submission" date="2019-06" db="EMBL/GenBank/DDBJ databases">
        <title>Aeromicrobium sp. nov., isolated from a maize field.</title>
        <authorList>
            <person name="Lin S.-Y."/>
            <person name="Tsai C.-F."/>
            <person name="Young C.-C."/>
        </authorList>
    </citation>
    <scope>NUCLEOTIDE SEQUENCE [LARGE SCALE GENOMIC DNA]</scope>
    <source>
        <strain evidence="3 4">CC-CFT486</strain>
    </source>
</reference>
<dbReference type="InterPro" id="IPR001110">
    <property type="entry name" value="UPF0012_CS"/>
</dbReference>
<comment type="caution">
    <text evidence="3">The sequence shown here is derived from an EMBL/GenBank/DDBJ whole genome shotgun (WGS) entry which is preliminary data.</text>
</comment>
<dbReference type="CDD" id="cd07583">
    <property type="entry name" value="nitrilase_5"/>
    <property type="match status" value="1"/>
</dbReference>
<keyword evidence="4" id="KW-1185">Reference proteome</keyword>
<dbReference type="InterPro" id="IPR036526">
    <property type="entry name" value="C-N_Hydrolase_sf"/>
</dbReference>
<evidence type="ECO:0000259" key="2">
    <source>
        <dbReference type="PROSITE" id="PS50263"/>
    </source>
</evidence>
<dbReference type="Gene3D" id="3.60.110.10">
    <property type="entry name" value="Carbon-nitrogen hydrolase"/>
    <property type="match status" value="1"/>
</dbReference>
<dbReference type="PANTHER" id="PTHR23088">
    <property type="entry name" value="NITRILASE-RELATED"/>
    <property type="match status" value="1"/>
</dbReference>
<dbReference type="OrthoDB" id="9811121at2"/>
<dbReference type="AlphaFoldDB" id="A0A5C8NJD3"/>
<evidence type="ECO:0000313" key="4">
    <source>
        <dbReference type="Proteomes" id="UP000321571"/>
    </source>
</evidence>
<name>A0A5C8NJD3_9ACTN</name>
<dbReference type="PROSITE" id="PS50263">
    <property type="entry name" value="CN_HYDROLASE"/>
    <property type="match status" value="1"/>
</dbReference>
<gene>
    <name evidence="3" type="ORF">FHP06_07835</name>
</gene>
<protein>
    <submittedName>
        <fullName evidence="3">Carbon-nitrogen family hydrolase</fullName>
    </submittedName>
</protein>
<dbReference type="RefSeq" id="WP_147685526.1">
    <property type="nucleotide sequence ID" value="NZ_VDUX01000003.1"/>
</dbReference>
<accession>A0A5C8NJD3</accession>
<dbReference type="Proteomes" id="UP000321571">
    <property type="component" value="Unassembled WGS sequence"/>
</dbReference>
<dbReference type="PANTHER" id="PTHR23088:SF27">
    <property type="entry name" value="DEAMINATED GLUTATHIONE AMIDASE"/>
    <property type="match status" value="1"/>
</dbReference>
<sequence>MRTALVQVESPLDEPWQERVERVGSLVSGLDAPDLVVLPELWATGYFAFDGYDELAQPMTGPLVETLRGWASDLGIHLAAGSVLERDETGRLHNTALLIGPDGELTLTYRKVHVFGYQSLESKLLSPGDDATVAETDLGTVGMTTCYDLRFPELYRHLVDQGARIVIVPAAWPAPRLEHWQLFTRARAVEDQVVLIACNAAGRQGDVELAGHSAVIDPWGRVLAEAGSDEEVVVVDVDLDVVDATRIEFPVLDDRRLRTTSTFAREDLA</sequence>
<feature type="domain" description="CN hydrolase" evidence="2">
    <location>
        <begin position="1"/>
        <end position="239"/>
    </location>
</feature>
<evidence type="ECO:0000256" key="1">
    <source>
        <dbReference type="ARBA" id="ARBA00010613"/>
    </source>
</evidence>
<dbReference type="EMBL" id="VDUX01000003">
    <property type="protein sequence ID" value="TXL61332.1"/>
    <property type="molecule type" value="Genomic_DNA"/>
</dbReference>
<dbReference type="GO" id="GO:0016787">
    <property type="term" value="F:hydrolase activity"/>
    <property type="evidence" value="ECO:0007669"/>
    <property type="project" value="UniProtKB-KW"/>
</dbReference>
<dbReference type="InterPro" id="IPR003010">
    <property type="entry name" value="C-N_Hydrolase"/>
</dbReference>
<dbReference type="Pfam" id="PF00795">
    <property type="entry name" value="CN_hydrolase"/>
    <property type="match status" value="1"/>
</dbReference>
<organism evidence="3 4">
    <name type="scientific">Aeromicrobium terrae</name>
    <dbReference type="NCBI Taxonomy" id="2498846"/>
    <lineage>
        <taxon>Bacteria</taxon>
        <taxon>Bacillati</taxon>
        <taxon>Actinomycetota</taxon>
        <taxon>Actinomycetes</taxon>
        <taxon>Propionibacteriales</taxon>
        <taxon>Nocardioidaceae</taxon>
        <taxon>Aeromicrobium</taxon>
    </lineage>
</organism>
<comment type="similarity">
    <text evidence="1">Belongs to the carbon-nitrogen hydrolase superfamily. NIT1/NIT2 family.</text>
</comment>
<proteinExistence type="inferred from homology"/>